<dbReference type="PRINTS" id="PR00409">
    <property type="entry name" value="PHDIOXRDTASE"/>
</dbReference>
<proteinExistence type="predicted"/>
<dbReference type="AlphaFoldDB" id="A0A4P7D6B5"/>
<dbReference type="PANTHER" id="PTHR30212">
    <property type="entry name" value="PROTEIN YIIM"/>
    <property type="match status" value="1"/>
</dbReference>
<evidence type="ECO:0000313" key="4">
    <source>
        <dbReference type="Proteomes" id="UP000295727"/>
    </source>
</evidence>
<keyword evidence="4" id="KW-1185">Reference proteome</keyword>
<organism evidence="3 4">
    <name type="scientific">Paraburkholderia pallida</name>
    <dbReference type="NCBI Taxonomy" id="2547399"/>
    <lineage>
        <taxon>Bacteria</taxon>
        <taxon>Pseudomonadati</taxon>
        <taxon>Pseudomonadota</taxon>
        <taxon>Betaproteobacteria</taxon>
        <taxon>Burkholderiales</taxon>
        <taxon>Burkholderiaceae</taxon>
        <taxon>Paraburkholderia</taxon>
    </lineage>
</organism>
<feature type="domain" description="FAD-binding FR-type" evidence="2">
    <location>
        <begin position="6"/>
        <end position="108"/>
    </location>
</feature>
<dbReference type="GO" id="GO:0016491">
    <property type="term" value="F:oxidoreductase activity"/>
    <property type="evidence" value="ECO:0007669"/>
    <property type="project" value="InterPro"/>
</dbReference>
<dbReference type="SUPFAM" id="SSF63380">
    <property type="entry name" value="Riboflavin synthase domain-like"/>
    <property type="match status" value="1"/>
</dbReference>
<dbReference type="PROSITE" id="PS00197">
    <property type="entry name" value="2FE2S_FER_1"/>
    <property type="match status" value="1"/>
</dbReference>
<dbReference type="Gene3D" id="3.10.20.30">
    <property type="match status" value="1"/>
</dbReference>
<dbReference type="PANTHER" id="PTHR30212:SF2">
    <property type="entry name" value="PROTEIN YIIM"/>
    <property type="match status" value="1"/>
</dbReference>
<dbReference type="PROSITE" id="PS51085">
    <property type="entry name" value="2FE2S_FER_2"/>
    <property type="match status" value="1"/>
</dbReference>
<dbReference type="InterPro" id="IPR039261">
    <property type="entry name" value="FNR_nucleotide-bd"/>
</dbReference>
<dbReference type="GO" id="GO:0051537">
    <property type="term" value="F:2 iron, 2 sulfur cluster binding"/>
    <property type="evidence" value="ECO:0007669"/>
    <property type="project" value="InterPro"/>
</dbReference>
<dbReference type="Gene3D" id="2.40.30.10">
    <property type="entry name" value="Translation factors"/>
    <property type="match status" value="1"/>
</dbReference>
<dbReference type="InterPro" id="IPR006058">
    <property type="entry name" value="2Fe2S_fd_BS"/>
</dbReference>
<dbReference type="OrthoDB" id="544091at2"/>
<dbReference type="InterPro" id="IPR001041">
    <property type="entry name" value="2Fe-2S_ferredoxin-type"/>
</dbReference>
<dbReference type="Gene3D" id="3.40.50.80">
    <property type="entry name" value="Nucleotide-binding domain of ferredoxin-NADP reductase (FNR) module"/>
    <property type="match status" value="1"/>
</dbReference>
<dbReference type="RefSeq" id="WP_134757579.1">
    <property type="nucleotide sequence ID" value="NZ_CP038150.1"/>
</dbReference>
<dbReference type="CDD" id="cd06185">
    <property type="entry name" value="PDR_like"/>
    <property type="match status" value="1"/>
</dbReference>
<sequence length="322" mass="34691">MHEQARQRIAAVVTEAAMLTGNIKGIELAAADGAALPNAAPGAHIDLWLPGGHVRQYSVMECRGDGAAYKIAVLRDPHSRGGSSYIVDHLSKGQTIELSGPRNHFALDAHGDEYILIAGGIGVTPILPMAMQLASTGKKFTFHYLARTREQALLDVIESSALRDSVQFHFSDVQGEVDLRTLIGAPRARTHIYVCGPGRLIDSVVQAACDWPAQAIHFERFAAAPVNQGGQCGRDSFEVELARSQRVLTVPAAQSILEVLRSERIEIDTVCAQGLCGTCAVPLLAGEAEHLDAIQTEEEKAENKVIYVCISRARSARLVLDL</sequence>
<dbReference type="SUPFAM" id="SSF54292">
    <property type="entry name" value="2Fe-2S ferredoxin-like"/>
    <property type="match status" value="1"/>
</dbReference>
<reference evidence="3 4" key="1">
    <citation type="submission" date="2019-03" db="EMBL/GenBank/DDBJ databases">
        <title>Paraburkholderia sp. 7MH5, isolated from subtropical forest soil.</title>
        <authorList>
            <person name="Gao Z.-H."/>
            <person name="Qiu L.-H."/>
        </authorList>
    </citation>
    <scope>NUCLEOTIDE SEQUENCE [LARGE SCALE GENOMIC DNA]</scope>
    <source>
        <strain evidence="3 4">7MH5</strain>
    </source>
</reference>
<dbReference type="EMBL" id="CP038150">
    <property type="protein sequence ID" value="QBR02194.1"/>
    <property type="molecule type" value="Genomic_DNA"/>
</dbReference>
<dbReference type="InterPro" id="IPR036010">
    <property type="entry name" value="2Fe-2S_ferredoxin-like_sf"/>
</dbReference>
<evidence type="ECO:0000259" key="1">
    <source>
        <dbReference type="PROSITE" id="PS51085"/>
    </source>
</evidence>
<dbReference type="SUPFAM" id="SSF52343">
    <property type="entry name" value="Ferredoxin reductase-like, C-terminal NADP-linked domain"/>
    <property type="match status" value="1"/>
</dbReference>
<dbReference type="Pfam" id="PF00111">
    <property type="entry name" value="Fer2"/>
    <property type="match status" value="1"/>
</dbReference>
<dbReference type="KEGG" id="ppai:E1956_34375"/>
<dbReference type="InterPro" id="IPR017927">
    <property type="entry name" value="FAD-bd_FR_type"/>
</dbReference>
<evidence type="ECO:0000313" key="3">
    <source>
        <dbReference type="EMBL" id="QBR02194.1"/>
    </source>
</evidence>
<dbReference type="Proteomes" id="UP000295727">
    <property type="component" value="Chromosome 3"/>
</dbReference>
<protein>
    <submittedName>
        <fullName evidence="3">Oxidoreductase</fullName>
    </submittedName>
</protein>
<accession>A0A4P7D6B5</accession>
<dbReference type="CDD" id="cd00207">
    <property type="entry name" value="fer2"/>
    <property type="match status" value="1"/>
</dbReference>
<dbReference type="InterPro" id="IPR017938">
    <property type="entry name" value="Riboflavin_synthase-like_b-brl"/>
</dbReference>
<dbReference type="InterPro" id="IPR012675">
    <property type="entry name" value="Beta-grasp_dom_sf"/>
</dbReference>
<dbReference type="PROSITE" id="PS51384">
    <property type="entry name" value="FAD_FR"/>
    <property type="match status" value="1"/>
</dbReference>
<name>A0A4P7D6B5_9BURK</name>
<feature type="domain" description="2Fe-2S ferredoxin-type" evidence="1">
    <location>
        <begin position="237"/>
        <end position="322"/>
    </location>
</feature>
<dbReference type="InterPro" id="IPR052353">
    <property type="entry name" value="Benzoxazolinone_Detox_Enz"/>
</dbReference>
<evidence type="ECO:0000259" key="2">
    <source>
        <dbReference type="PROSITE" id="PS51384"/>
    </source>
</evidence>
<gene>
    <name evidence="3" type="ORF">E1956_34375</name>
</gene>